<gene>
    <name evidence="5" type="ORF">GCM10009613_13640</name>
</gene>
<dbReference type="Gene3D" id="1.10.10.10">
    <property type="entry name" value="Winged helix-like DNA-binding domain superfamily/Winged helix DNA-binding domain"/>
    <property type="match status" value="1"/>
</dbReference>
<dbReference type="SMART" id="SM00347">
    <property type="entry name" value="HTH_MARR"/>
    <property type="match status" value="1"/>
</dbReference>
<keyword evidence="3" id="KW-0804">Transcription</keyword>
<dbReference type="PANTHER" id="PTHR33164:SF64">
    <property type="entry name" value="TRANSCRIPTIONAL REGULATOR SLYA"/>
    <property type="match status" value="1"/>
</dbReference>
<dbReference type="EMBL" id="BAAAJK010000005">
    <property type="protein sequence ID" value="GAA1383780.1"/>
    <property type="molecule type" value="Genomic_DNA"/>
</dbReference>
<evidence type="ECO:0000313" key="6">
    <source>
        <dbReference type="Proteomes" id="UP001501414"/>
    </source>
</evidence>
<accession>A0ABN1XK78</accession>
<evidence type="ECO:0000256" key="2">
    <source>
        <dbReference type="ARBA" id="ARBA00023125"/>
    </source>
</evidence>
<keyword evidence="1" id="KW-0805">Transcription regulation</keyword>
<evidence type="ECO:0000256" key="3">
    <source>
        <dbReference type="ARBA" id="ARBA00023163"/>
    </source>
</evidence>
<proteinExistence type="predicted"/>
<evidence type="ECO:0000256" key="1">
    <source>
        <dbReference type="ARBA" id="ARBA00023015"/>
    </source>
</evidence>
<keyword evidence="2" id="KW-0238">DNA-binding</keyword>
<reference evidence="5 6" key="1">
    <citation type="journal article" date="2019" name="Int. J. Syst. Evol. Microbiol.">
        <title>The Global Catalogue of Microorganisms (GCM) 10K type strain sequencing project: providing services to taxonomists for standard genome sequencing and annotation.</title>
        <authorList>
            <consortium name="The Broad Institute Genomics Platform"/>
            <consortium name="The Broad Institute Genome Sequencing Center for Infectious Disease"/>
            <person name="Wu L."/>
            <person name="Ma J."/>
        </authorList>
    </citation>
    <scope>NUCLEOTIDE SEQUENCE [LARGE SCALE GENOMIC DNA]</scope>
    <source>
        <strain evidence="5 6">JCM 11896</strain>
    </source>
</reference>
<feature type="domain" description="HTH marR-type" evidence="4">
    <location>
        <begin position="1"/>
        <end position="133"/>
    </location>
</feature>
<organism evidence="5 6">
    <name type="scientific">Pseudonocardia kongjuensis</name>
    <dbReference type="NCBI Taxonomy" id="102227"/>
    <lineage>
        <taxon>Bacteria</taxon>
        <taxon>Bacillati</taxon>
        <taxon>Actinomycetota</taxon>
        <taxon>Actinomycetes</taxon>
        <taxon>Pseudonocardiales</taxon>
        <taxon>Pseudonocardiaceae</taxon>
        <taxon>Pseudonocardia</taxon>
    </lineage>
</organism>
<keyword evidence="6" id="KW-1185">Reference proteome</keyword>
<evidence type="ECO:0000313" key="5">
    <source>
        <dbReference type="EMBL" id="GAA1383780.1"/>
    </source>
</evidence>
<evidence type="ECO:0000259" key="4">
    <source>
        <dbReference type="PROSITE" id="PS50995"/>
    </source>
</evidence>
<dbReference type="Pfam" id="PF01047">
    <property type="entry name" value="MarR"/>
    <property type="match status" value="1"/>
</dbReference>
<name>A0ABN1XK78_9PSEU</name>
<dbReference type="PANTHER" id="PTHR33164">
    <property type="entry name" value="TRANSCRIPTIONAL REGULATOR, MARR FAMILY"/>
    <property type="match status" value="1"/>
</dbReference>
<dbReference type="InterPro" id="IPR000835">
    <property type="entry name" value="HTH_MarR-typ"/>
</dbReference>
<sequence>MSRLLGQVERQIARLLEGTLSTEGLTVDQWRTLDLLADGDGHPMSELAGSLVVPGPTLTKIMDKLVDATLVYRLVDDRDRRRVLAFLSEEGRSLHTAIEPRVAAVEAEAVAGLGADALVLTDLLARLAEQNAPAGARG</sequence>
<dbReference type="InterPro" id="IPR036388">
    <property type="entry name" value="WH-like_DNA-bd_sf"/>
</dbReference>
<dbReference type="Proteomes" id="UP001501414">
    <property type="component" value="Unassembled WGS sequence"/>
</dbReference>
<protein>
    <recommendedName>
        <fullName evidence="4">HTH marR-type domain-containing protein</fullName>
    </recommendedName>
</protein>
<dbReference type="InterPro" id="IPR036390">
    <property type="entry name" value="WH_DNA-bd_sf"/>
</dbReference>
<dbReference type="SUPFAM" id="SSF46785">
    <property type="entry name" value="Winged helix' DNA-binding domain"/>
    <property type="match status" value="1"/>
</dbReference>
<dbReference type="InterPro" id="IPR039422">
    <property type="entry name" value="MarR/SlyA-like"/>
</dbReference>
<dbReference type="PROSITE" id="PS50995">
    <property type="entry name" value="HTH_MARR_2"/>
    <property type="match status" value="1"/>
</dbReference>
<comment type="caution">
    <text evidence="5">The sequence shown here is derived from an EMBL/GenBank/DDBJ whole genome shotgun (WGS) entry which is preliminary data.</text>
</comment>